<protein>
    <submittedName>
        <fullName evidence="2">Uncharacterized protein</fullName>
    </submittedName>
</protein>
<sequence>MSLRTKALQDELDELNQRIKLAVNAHESAKSTFGRFEGPASHPMWEKLRDEVDTTLTHQRILQALWHRTKAALLEQQNADKE</sequence>
<organism evidence="2 3">
    <name type="scientific">Pseudomonas phage vB_PpuP-Mudajogi</name>
    <dbReference type="NCBI Taxonomy" id="3132683"/>
    <lineage>
        <taxon>Viruses</taxon>
        <taxon>Duplodnaviria</taxon>
        <taxon>Heunggongvirae</taxon>
        <taxon>Uroviricota</taxon>
        <taxon>Caudoviricetes</taxon>
        <taxon>Autographivirales</taxon>
        <taxon>Autotranscriptaviridae</taxon>
        <taxon>Studiervirinae</taxon>
        <taxon>Ghunavirus</taxon>
    </lineage>
</organism>
<accession>A0AAX4NC28</accession>
<proteinExistence type="predicted"/>
<dbReference type="EMBL" id="PP496479">
    <property type="protein sequence ID" value="WYW04446.1"/>
    <property type="molecule type" value="Genomic_DNA"/>
</dbReference>
<name>A0AAX4NC28_9CAUD</name>
<evidence type="ECO:0000256" key="1">
    <source>
        <dbReference type="SAM" id="Coils"/>
    </source>
</evidence>
<evidence type="ECO:0000313" key="3">
    <source>
        <dbReference type="Proteomes" id="UP001433775"/>
    </source>
</evidence>
<gene>
    <name evidence="2" type="ORF">Mudajogi_00001</name>
</gene>
<reference evidence="2" key="1">
    <citation type="submission" date="2024-03" db="EMBL/GenBank/DDBJ databases">
        <title>Isolation and characterization of a phage collection against Pseudomonas putida.</title>
        <authorList>
            <person name="Brauer A."/>
            <person name="Rosendahl S."/>
            <person name="Kangsep A."/>
            <person name="Rikberg R."/>
            <person name="Lewanczyk A.C."/>
            <person name="Horak R."/>
            <person name="Tamman H."/>
        </authorList>
    </citation>
    <scope>NUCLEOTIDE SEQUENCE</scope>
</reference>
<feature type="coiled-coil region" evidence="1">
    <location>
        <begin position="5"/>
        <end position="32"/>
    </location>
</feature>
<dbReference type="Proteomes" id="UP001433775">
    <property type="component" value="Segment"/>
</dbReference>
<keyword evidence="1" id="KW-0175">Coiled coil</keyword>
<evidence type="ECO:0000313" key="2">
    <source>
        <dbReference type="EMBL" id="WYW04446.1"/>
    </source>
</evidence>